<dbReference type="AlphaFoldDB" id="A0A4R6RHK2"/>
<dbReference type="Proteomes" id="UP000294593">
    <property type="component" value="Unassembled WGS sequence"/>
</dbReference>
<keyword evidence="2" id="KW-1185">Reference proteome</keyword>
<comment type="caution">
    <text evidence="1">The sequence shown here is derived from an EMBL/GenBank/DDBJ whole genome shotgun (WGS) entry which is preliminary data.</text>
</comment>
<sequence>MTEHALRREGWPGPGHPSWITQSRPALAGCQVALAEGNDRAFELVEGPFDKALVNTAVQSAE</sequence>
<evidence type="ECO:0000313" key="2">
    <source>
        <dbReference type="Proteomes" id="UP000294593"/>
    </source>
</evidence>
<reference evidence="1 2" key="1">
    <citation type="submission" date="2019-03" db="EMBL/GenBank/DDBJ databases">
        <title>Genomic Encyclopedia of Type Strains, Phase IV (KMG-IV): sequencing the most valuable type-strain genomes for metagenomic binning, comparative biology and taxonomic classification.</title>
        <authorList>
            <person name="Goeker M."/>
        </authorList>
    </citation>
    <scope>NUCLEOTIDE SEQUENCE [LARGE SCALE GENOMIC DNA]</scope>
    <source>
        <strain evidence="1 2">DSM 11901</strain>
    </source>
</reference>
<evidence type="ECO:0000313" key="1">
    <source>
        <dbReference type="EMBL" id="TDP85655.1"/>
    </source>
</evidence>
<gene>
    <name evidence="1" type="ORF">EV672_1022</name>
</gene>
<proteinExistence type="predicted"/>
<name>A0A4R6RHK2_9BURK</name>
<organism evidence="1 2">
    <name type="scientific">Aquabacterium commune</name>
    <dbReference type="NCBI Taxonomy" id="70586"/>
    <lineage>
        <taxon>Bacteria</taxon>
        <taxon>Pseudomonadati</taxon>
        <taxon>Pseudomonadota</taxon>
        <taxon>Betaproteobacteria</taxon>
        <taxon>Burkholderiales</taxon>
        <taxon>Aquabacterium</taxon>
    </lineage>
</organism>
<protein>
    <submittedName>
        <fullName evidence="1">Uncharacterized protein</fullName>
    </submittedName>
</protein>
<dbReference type="EMBL" id="SNXW01000002">
    <property type="protein sequence ID" value="TDP85655.1"/>
    <property type="molecule type" value="Genomic_DNA"/>
</dbReference>
<accession>A0A4R6RHK2</accession>